<dbReference type="Pfam" id="PF20058">
    <property type="entry name" value="DUF6457"/>
    <property type="match status" value="1"/>
</dbReference>
<evidence type="ECO:0000313" key="2">
    <source>
        <dbReference type="EMBL" id="CAB4926162.1"/>
    </source>
</evidence>
<feature type="domain" description="DUF6457" evidence="1">
    <location>
        <begin position="3"/>
        <end position="86"/>
    </location>
</feature>
<dbReference type="InterPro" id="IPR045598">
    <property type="entry name" value="DUF6457"/>
</dbReference>
<name>A0A6J7I6A6_9ZZZZ</name>
<accession>A0A6J7I6A6</accession>
<gene>
    <name evidence="2" type="ORF">UFOPK3610_01690</name>
</gene>
<protein>
    <submittedName>
        <fullName evidence="2">Unannotated protein</fullName>
    </submittedName>
</protein>
<sequence length="91" mass="9697">MSHENQLDRWTAAIARELAADLGVELDDTVDQQLLLDVARDAAHAVDRPAAPITTYLVGVAVARSKDPDAHAKAAAAVSRLAAQWDIGLQN</sequence>
<dbReference type="EMBL" id="CAFBMR010000099">
    <property type="protein sequence ID" value="CAB4926162.1"/>
    <property type="molecule type" value="Genomic_DNA"/>
</dbReference>
<reference evidence="2" key="1">
    <citation type="submission" date="2020-05" db="EMBL/GenBank/DDBJ databases">
        <authorList>
            <person name="Chiriac C."/>
            <person name="Salcher M."/>
            <person name="Ghai R."/>
            <person name="Kavagutti S V."/>
        </authorList>
    </citation>
    <scope>NUCLEOTIDE SEQUENCE</scope>
</reference>
<proteinExistence type="predicted"/>
<organism evidence="2">
    <name type="scientific">freshwater metagenome</name>
    <dbReference type="NCBI Taxonomy" id="449393"/>
    <lineage>
        <taxon>unclassified sequences</taxon>
        <taxon>metagenomes</taxon>
        <taxon>ecological metagenomes</taxon>
    </lineage>
</organism>
<evidence type="ECO:0000259" key="1">
    <source>
        <dbReference type="Pfam" id="PF20058"/>
    </source>
</evidence>
<dbReference type="AlphaFoldDB" id="A0A6J7I6A6"/>